<proteinExistence type="predicted"/>
<dbReference type="AlphaFoldDB" id="A0A0N1HH65"/>
<dbReference type="RefSeq" id="XP_017994977.1">
    <property type="nucleotide sequence ID" value="XM_018140826.1"/>
</dbReference>
<evidence type="ECO:0000313" key="4">
    <source>
        <dbReference type="EMBL" id="KPI35014.1"/>
    </source>
</evidence>
<dbReference type="InterPro" id="IPR021858">
    <property type="entry name" value="Fun_TF"/>
</dbReference>
<evidence type="ECO:0000256" key="3">
    <source>
        <dbReference type="SAM" id="MobiDB-lite"/>
    </source>
</evidence>
<name>A0A0N1HH65_9EURO</name>
<keyword evidence="5" id="KW-1185">Reference proteome</keyword>
<evidence type="ECO:0000313" key="5">
    <source>
        <dbReference type="Proteomes" id="UP000038010"/>
    </source>
</evidence>
<organism evidence="4 5">
    <name type="scientific">Cyphellophora attinorum</name>
    <dbReference type="NCBI Taxonomy" id="1664694"/>
    <lineage>
        <taxon>Eukaryota</taxon>
        <taxon>Fungi</taxon>
        <taxon>Dikarya</taxon>
        <taxon>Ascomycota</taxon>
        <taxon>Pezizomycotina</taxon>
        <taxon>Eurotiomycetes</taxon>
        <taxon>Chaetothyriomycetidae</taxon>
        <taxon>Chaetothyriales</taxon>
        <taxon>Cyphellophoraceae</taxon>
        <taxon>Cyphellophora</taxon>
    </lineage>
</organism>
<evidence type="ECO:0000256" key="2">
    <source>
        <dbReference type="ARBA" id="ARBA00023242"/>
    </source>
</evidence>
<accession>A0A0N1HH65</accession>
<gene>
    <name evidence="4" type="ORF">AB675_11937</name>
</gene>
<keyword evidence="2" id="KW-0539">Nucleus</keyword>
<protein>
    <submittedName>
        <fullName evidence="4">Arginine metabolism regulation protein II</fullName>
    </submittedName>
</protein>
<dbReference type="Pfam" id="PF11951">
    <property type="entry name" value="Fungal_trans_2"/>
    <property type="match status" value="1"/>
</dbReference>
<dbReference type="GO" id="GO:0005634">
    <property type="term" value="C:nucleus"/>
    <property type="evidence" value="ECO:0007669"/>
    <property type="project" value="UniProtKB-SubCell"/>
</dbReference>
<dbReference type="EMBL" id="LFJN01000046">
    <property type="protein sequence ID" value="KPI35014.1"/>
    <property type="molecule type" value="Genomic_DNA"/>
</dbReference>
<reference evidence="4 5" key="1">
    <citation type="submission" date="2015-06" db="EMBL/GenBank/DDBJ databases">
        <title>Draft genome of the ant-associated black yeast Phialophora attae CBS 131958.</title>
        <authorList>
            <person name="Moreno L.F."/>
            <person name="Stielow B.J."/>
            <person name="de Hoog S."/>
            <person name="Vicente V.A."/>
            <person name="Weiss V.A."/>
            <person name="de Vries M."/>
            <person name="Cruz L.M."/>
            <person name="Souza E.M."/>
        </authorList>
    </citation>
    <scope>NUCLEOTIDE SEQUENCE [LARGE SCALE GENOMIC DNA]</scope>
    <source>
        <strain evidence="4 5">CBS 131958</strain>
    </source>
</reference>
<comment type="subcellular location">
    <subcellularLocation>
        <location evidence="1">Nucleus</location>
    </subcellularLocation>
</comment>
<dbReference type="PANTHER" id="PTHR37534">
    <property type="entry name" value="TRANSCRIPTIONAL ACTIVATOR PROTEIN UGA3"/>
    <property type="match status" value="1"/>
</dbReference>
<dbReference type="OrthoDB" id="3477330at2759"/>
<sequence>MANGERGQRCFLTINIDAVRADQMRELEATKLMCHLTENSSGADVNDLLDQLEQAAEEEQFLRAGNDRQFTIGPYSVFSTIKAPKITVAELDPNDVVGDDQDPPTTPTPFATLNPYSDPYTFHTGLSQYGTDSSQGALLYDDSDFFIGHETFDFSIDPAVNLPLSSHSPKQVNPHNQALSTPFNFNGEQEQQTEIELDPWTSPQLCSSPSSSPYLPSNVRFLLNHYATHVIDSLTSVPLPKERSPWRGLHLSCAMTAYGEMDVLDEASTTVKDSGSFRQAMESAQHWSGQAQKFRNIGRVAFRKHLESIDASHKPKYKESLMAAMSLVCVGIMSGDVWDSRFYILQCENIIRKLGGNKTRFSKKALQLHRIFAFISILERTTFFQTETEYGELLEDNECITSEAGRINCATSAQQDLVVNLSRDNESRLTVHELKLDIARDAGFETFSGIPGTLFDMLATTNTLIEKIGARALRGTNQYSIPIDLLDEVAQLEHTICNYETESASSCRRLDFLQSSTALAYLDTDEAAADSSSVMAFSMRNAIYNALLVYFFREIRNTNAKILQHYVKKVIVCLETHQKVKSRHYSSNRIGLVVWPSFIVACEALSADLRSRAIACIGHAVEAGFKNGEIAQTVVREVWRQRDAGDANVSWREIVRRSGVFMLLT</sequence>
<evidence type="ECO:0000256" key="1">
    <source>
        <dbReference type="ARBA" id="ARBA00004123"/>
    </source>
</evidence>
<dbReference type="VEuPathDB" id="FungiDB:AB675_11937"/>
<feature type="region of interest" description="Disordered" evidence="3">
    <location>
        <begin position="93"/>
        <end position="114"/>
    </location>
</feature>
<dbReference type="Proteomes" id="UP000038010">
    <property type="component" value="Unassembled WGS sequence"/>
</dbReference>
<dbReference type="GeneID" id="28732707"/>
<comment type="caution">
    <text evidence="4">The sequence shown here is derived from an EMBL/GenBank/DDBJ whole genome shotgun (WGS) entry which is preliminary data.</text>
</comment>
<dbReference type="STRING" id="1664694.A0A0N1HH65"/>
<dbReference type="PANTHER" id="PTHR37534:SF46">
    <property type="entry name" value="ZN(II)2CYS6 TRANSCRIPTION FACTOR (EUROFUNG)"/>
    <property type="match status" value="1"/>
</dbReference>